<dbReference type="RefSeq" id="WP_386188724.1">
    <property type="nucleotide sequence ID" value="NZ_JBHSBC010000004.1"/>
</dbReference>
<dbReference type="Proteomes" id="UP001595698">
    <property type="component" value="Unassembled WGS sequence"/>
</dbReference>
<protein>
    <submittedName>
        <fullName evidence="1">Uncharacterized protein</fullName>
    </submittedName>
</protein>
<proteinExistence type="predicted"/>
<name>A0ABV8EU13_9ACTN</name>
<sequence>MFPIGTPMADALRRKVSEGFYDPKAPQLRRLQGLLGRSRVEVVFRCDDGAPLLEVPSMEFVIWTDLREKDFFWKYRNERAHQVPVAQVEEAARQIVEHLARLPAPGVKGAASAEGASS</sequence>
<organism evidence="1 2">
    <name type="scientific">Streptosporangium jomthongense</name>
    <dbReference type="NCBI Taxonomy" id="1193683"/>
    <lineage>
        <taxon>Bacteria</taxon>
        <taxon>Bacillati</taxon>
        <taxon>Actinomycetota</taxon>
        <taxon>Actinomycetes</taxon>
        <taxon>Streptosporangiales</taxon>
        <taxon>Streptosporangiaceae</taxon>
        <taxon>Streptosporangium</taxon>
    </lineage>
</organism>
<evidence type="ECO:0000313" key="1">
    <source>
        <dbReference type="EMBL" id="MFC3979859.1"/>
    </source>
</evidence>
<accession>A0ABV8EU13</accession>
<gene>
    <name evidence="1" type="ORF">ACFOYY_07000</name>
</gene>
<comment type="caution">
    <text evidence="1">The sequence shown here is derived from an EMBL/GenBank/DDBJ whole genome shotgun (WGS) entry which is preliminary data.</text>
</comment>
<dbReference type="EMBL" id="JBHSBC010000004">
    <property type="protein sequence ID" value="MFC3979859.1"/>
    <property type="molecule type" value="Genomic_DNA"/>
</dbReference>
<evidence type="ECO:0000313" key="2">
    <source>
        <dbReference type="Proteomes" id="UP001595698"/>
    </source>
</evidence>
<reference evidence="2" key="1">
    <citation type="journal article" date="2019" name="Int. J. Syst. Evol. Microbiol.">
        <title>The Global Catalogue of Microorganisms (GCM) 10K type strain sequencing project: providing services to taxonomists for standard genome sequencing and annotation.</title>
        <authorList>
            <consortium name="The Broad Institute Genomics Platform"/>
            <consortium name="The Broad Institute Genome Sequencing Center for Infectious Disease"/>
            <person name="Wu L."/>
            <person name="Ma J."/>
        </authorList>
    </citation>
    <scope>NUCLEOTIDE SEQUENCE [LARGE SCALE GENOMIC DNA]</scope>
    <source>
        <strain evidence="2">TBRC 7912</strain>
    </source>
</reference>
<keyword evidence="2" id="KW-1185">Reference proteome</keyword>